<dbReference type="Proteomes" id="UP000236161">
    <property type="component" value="Unassembled WGS sequence"/>
</dbReference>
<keyword evidence="1" id="KW-0732">Signal</keyword>
<proteinExistence type="predicted"/>
<dbReference type="EMBL" id="KZ453102">
    <property type="protein sequence ID" value="PKA47701.1"/>
    <property type="molecule type" value="Genomic_DNA"/>
</dbReference>
<feature type="chain" id="PRO_5014159658" evidence="1">
    <location>
        <begin position="29"/>
        <end position="124"/>
    </location>
</feature>
<protein>
    <submittedName>
        <fullName evidence="2">Uncharacterized protein</fullName>
    </submittedName>
</protein>
<dbReference type="AlphaFoldDB" id="A0A2H9ZWL6"/>
<evidence type="ECO:0000313" key="3">
    <source>
        <dbReference type="Proteomes" id="UP000236161"/>
    </source>
</evidence>
<keyword evidence="3" id="KW-1185">Reference proteome</keyword>
<organism evidence="2 3">
    <name type="scientific">Apostasia shenzhenica</name>
    <dbReference type="NCBI Taxonomy" id="1088818"/>
    <lineage>
        <taxon>Eukaryota</taxon>
        <taxon>Viridiplantae</taxon>
        <taxon>Streptophyta</taxon>
        <taxon>Embryophyta</taxon>
        <taxon>Tracheophyta</taxon>
        <taxon>Spermatophyta</taxon>
        <taxon>Magnoliopsida</taxon>
        <taxon>Liliopsida</taxon>
        <taxon>Asparagales</taxon>
        <taxon>Orchidaceae</taxon>
        <taxon>Apostasioideae</taxon>
        <taxon>Apostasia</taxon>
    </lineage>
</organism>
<name>A0A2H9ZWL6_9ASPA</name>
<sequence length="124" mass="13959">MASAGRFLLPHAALLLLLLVLLLRSSAAQPPSIILPTDFQPVPIQLAMHYLYLAVRDYNVQHRLVDAVALPDLIICAQKVDGPRTLIAVLAFVTQYGRPVLGRFIIERMDHRLRVFFLLPFHPV</sequence>
<evidence type="ECO:0000313" key="2">
    <source>
        <dbReference type="EMBL" id="PKA47701.1"/>
    </source>
</evidence>
<gene>
    <name evidence="2" type="ORF">AXF42_Ash014478</name>
</gene>
<evidence type="ECO:0000256" key="1">
    <source>
        <dbReference type="SAM" id="SignalP"/>
    </source>
</evidence>
<feature type="signal peptide" evidence="1">
    <location>
        <begin position="1"/>
        <end position="28"/>
    </location>
</feature>
<reference evidence="2 3" key="1">
    <citation type="journal article" date="2017" name="Nature">
        <title>The Apostasia genome and the evolution of orchids.</title>
        <authorList>
            <person name="Zhang G.Q."/>
            <person name="Liu K.W."/>
            <person name="Li Z."/>
            <person name="Lohaus R."/>
            <person name="Hsiao Y.Y."/>
            <person name="Niu S.C."/>
            <person name="Wang J.Y."/>
            <person name="Lin Y.C."/>
            <person name="Xu Q."/>
            <person name="Chen L.J."/>
            <person name="Yoshida K."/>
            <person name="Fujiwara S."/>
            <person name="Wang Z.W."/>
            <person name="Zhang Y.Q."/>
            <person name="Mitsuda N."/>
            <person name="Wang M."/>
            <person name="Liu G.H."/>
            <person name="Pecoraro L."/>
            <person name="Huang H.X."/>
            <person name="Xiao X.J."/>
            <person name="Lin M."/>
            <person name="Wu X.Y."/>
            <person name="Wu W.L."/>
            <person name="Chen Y.Y."/>
            <person name="Chang S.B."/>
            <person name="Sakamoto S."/>
            <person name="Ohme-Takagi M."/>
            <person name="Yagi M."/>
            <person name="Zeng S.J."/>
            <person name="Shen C.Y."/>
            <person name="Yeh C.M."/>
            <person name="Luo Y.B."/>
            <person name="Tsai W.C."/>
            <person name="Van de Peer Y."/>
            <person name="Liu Z.J."/>
        </authorList>
    </citation>
    <scope>NUCLEOTIDE SEQUENCE [LARGE SCALE GENOMIC DNA]</scope>
    <source>
        <strain evidence="3">cv. Shenzhen</strain>
        <tissue evidence="2">Stem</tissue>
    </source>
</reference>
<accession>A0A2H9ZWL6</accession>